<feature type="compositionally biased region" description="Polar residues" evidence="1">
    <location>
        <begin position="736"/>
        <end position="746"/>
    </location>
</feature>
<keyword evidence="4" id="KW-1185">Reference proteome</keyword>
<feature type="region of interest" description="Disordered" evidence="1">
    <location>
        <begin position="587"/>
        <end position="746"/>
    </location>
</feature>
<name>A0A9W7SXR1_9PEZI</name>
<sequence>MDASRVVHKGITRLNALPEEIVANIAFRLDCDDLQNLRLTCRALELSTFHGFADEYFKAKGFILTSDSVNVLLGIANDERLRHRLKHVYLLVAYLPARAIDGHTCGFKPTTRQREAYLMYSSDQQNMKKTRQDVSKISEALGKLPKVTTLTLVDAAERLPAHVDIAGYRKLTRRTATNPIVASLSSAPRDAEYPSFLTHSWRTLLSALSRSGMNTLTGLETLMSHFNGLSACRDLAIPLSERKSSRKTLASLKTLSLHLRSTFVKGEAGSPDLQTSSRQMSHFAKILPAISRLHLTFDGNPHSGFLFSGFMDGLKTPATLTNLSLDTLVINTETLSNVLKACSSLRVFRNVMIELTDESWTTILRVLQKMQDLEHLDLMFLKEAQCKAFFLAQEEPQLDGGDMEPSDFFSFLGYPPGQTLHDGGGGQATEDDDDESSDVETGPPVTDAGPHTSAADMTDAPDEVVSDDGMGSDWQDADGPGAGAAQQEESEPAEAEEDFKAPGLEDSANRGYYVCLKSRDKIIKWLPIFIEQYNLGEAGIPMELPAGVVAGPMPTALAANAGQAAGPNGDLGAQLLHSLISMLPPMPVGNGQGAGGHGAGGQNAGGQVAGGQGAGGQGAGGQGAGGQGAGGQGAGGQGAGGQGAGGPGAAAQNANGQVQAAQSAEGQGTNQNHGAPNSTAGLDVPVLQGSDVGPAAPNPPALPGPAASPDQRDDEDPDAADTSTGPAALIAGPGSGSQTPAQNTTSVQDFAVSGSASMQGAAIVPGGVTIPDPWMFEDEEAVYSDEEVDVD</sequence>
<gene>
    <name evidence="3" type="ORF">Tdes44962_MAKER08216</name>
</gene>
<feature type="compositionally biased region" description="Polar residues" evidence="1">
    <location>
        <begin position="664"/>
        <end position="680"/>
    </location>
</feature>
<evidence type="ECO:0000313" key="3">
    <source>
        <dbReference type="EMBL" id="KAH9838212.1"/>
    </source>
</evidence>
<feature type="compositionally biased region" description="Low complexity" evidence="1">
    <location>
        <begin position="649"/>
        <end position="662"/>
    </location>
</feature>
<dbReference type="InterPro" id="IPR032675">
    <property type="entry name" value="LRR_dom_sf"/>
</dbReference>
<evidence type="ECO:0000259" key="2">
    <source>
        <dbReference type="PROSITE" id="PS50181"/>
    </source>
</evidence>
<accession>A0A9W7SXR1</accession>
<feature type="compositionally biased region" description="Low complexity" evidence="1">
    <location>
        <begin position="477"/>
        <end position="487"/>
    </location>
</feature>
<dbReference type="OrthoDB" id="5279008at2759"/>
<feature type="compositionally biased region" description="Gly residues" evidence="1">
    <location>
        <begin position="590"/>
        <end position="648"/>
    </location>
</feature>
<comment type="caution">
    <text evidence="3">The sequence shown here is derived from an EMBL/GenBank/DDBJ whole genome shotgun (WGS) entry which is preliminary data.</text>
</comment>
<dbReference type="PROSITE" id="PS50181">
    <property type="entry name" value="FBOX"/>
    <property type="match status" value="1"/>
</dbReference>
<feature type="compositionally biased region" description="Acidic residues" evidence="1">
    <location>
        <begin position="429"/>
        <end position="438"/>
    </location>
</feature>
<proteinExistence type="predicted"/>
<dbReference type="SUPFAM" id="SSF52047">
    <property type="entry name" value="RNI-like"/>
    <property type="match status" value="1"/>
</dbReference>
<protein>
    <recommendedName>
        <fullName evidence="2">F-box domain-containing protein</fullName>
    </recommendedName>
</protein>
<dbReference type="InterPro" id="IPR036047">
    <property type="entry name" value="F-box-like_dom_sf"/>
</dbReference>
<feature type="domain" description="F-box" evidence="2">
    <location>
        <begin position="11"/>
        <end position="60"/>
    </location>
</feature>
<reference evidence="3 4" key="2">
    <citation type="journal article" date="2021" name="Curr. Genet.">
        <title>Genetic response to nitrogen starvation in the aggressive Eucalyptus foliar pathogen Teratosphaeria destructans.</title>
        <authorList>
            <person name="Havenga M."/>
            <person name="Wingfield B.D."/>
            <person name="Wingfield M.J."/>
            <person name="Dreyer L.L."/>
            <person name="Roets F."/>
            <person name="Aylward J."/>
        </authorList>
    </citation>
    <scope>NUCLEOTIDE SEQUENCE [LARGE SCALE GENOMIC DNA]</scope>
    <source>
        <strain evidence="3">CMW44962</strain>
    </source>
</reference>
<evidence type="ECO:0000313" key="4">
    <source>
        <dbReference type="Proteomes" id="UP001138500"/>
    </source>
</evidence>
<dbReference type="InterPro" id="IPR001810">
    <property type="entry name" value="F-box_dom"/>
</dbReference>
<dbReference type="Proteomes" id="UP001138500">
    <property type="component" value="Unassembled WGS sequence"/>
</dbReference>
<feature type="region of interest" description="Disordered" evidence="1">
    <location>
        <begin position="399"/>
        <end position="504"/>
    </location>
</feature>
<dbReference type="Gene3D" id="3.80.10.10">
    <property type="entry name" value="Ribonuclease Inhibitor"/>
    <property type="match status" value="1"/>
</dbReference>
<feature type="compositionally biased region" description="Acidic residues" evidence="1">
    <location>
        <begin position="488"/>
        <end position="497"/>
    </location>
</feature>
<evidence type="ECO:0000256" key="1">
    <source>
        <dbReference type="SAM" id="MobiDB-lite"/>
    </source>
</evidence>
<dbReference type="CDD" id="cd09917">
    <property type="entry name" value="F-box_SF"/>
    <property type="match status" value="1"/>
</dbReference>
<organism evidence="3 4">
    <name type="scientific">Teratosphaeria destructans</name>
    <dbReference type="NCBI Taxonomy" id="418781"/>
    <lineage>
        <taxon>Eukaryota</taxon>
        <taxon>Fungi</taxon>
        <taxon>Dikarya</taxon>
        <taxon>Ascomycota</taxon>
        <taxon>Pezizomycotina</taxon>
        <taxon>Dothideomycetes</taxon>
        <taxon>Dothideomycetidae</taxon>
        <taxon>Mycosphaerellales</taxon>
        <taxon>Teratosphaeriaceae</taxon>
        <taxon>Teratosphaeria</taxon>
    </lineage>
</organism>
<reference evidence="3 4" key="1">
    <citation type="journal article" date="2018" name="IMA Fungus">
        <title>IMA Genome-F 10: Nine draft genome sequences of Claviceps purpurea s.lat., including C. arundinis, C. humidiphila, and C. cf. spartinae, pseudomolecules for the pitch canker pathogen Fusarium circinatum, draft genome of Davidsoniella eucalypti, Grosmannia galeiformis, Quambalaria eucalypti, and Teratosphaeria destructans.</title>
        <authorList>
            <person name="Wingfield B.D."/>
            <person name="Liu M."/>
            <person name="Nguyen H.D."/>
            <person name="Lane F.A."/>
            <person name="Morgan S.W."/>
            <person name="De Vos L."/>
            <person name="Wilken P.M."/>
            <person name="Duong T.A."/>
            <person name="Aylward J."/>
            <person name="Coetzee M.P."/>
            <person name="Dadej K."/>
            <person name="De Beer Z.W."/>
            <person name="Findlay W."/>
            <person name="Havenga M."/>
            <person name="Kolarik M."/>
            <person name="Menzies J.G."/>
            <person name="Naidoo K."/>
            <person name="Pochopski O."/>
            <person name="Shoukouhi P."/>
            <person name="Santana Q.C."/>
            <person name="Seifert K.A."/>
            <person name="Soal N."/>
            <person name="Steenkamp E.T."/>
            <person name="Tatham C.T."/>
            <person name="van der Nest M.A."/>
            <person name="Wingfield M.J."/>
        </authorList>
    </citation>
    <scope>NUCLEOTIDE SEQUENCE [LARGE SCALE GENOMIC DNA]</scope>
    <source>
        <strain evidence="3">CMW44962</strain>
    </source>
</reference>
<dbReference type="SUPFAM" id="SSF81383">
    <property type="entry name" value="F-box domain"/>
    <property type="match status" value="1"/>
</dbReference>
<dbReference type="AlphaFoldDB" id="A0A9W7SXR1"/>
<dbReference type="EMBL" id="RIBY02000713">
    <property type="protein sequence ID" value="KAH9838212.1"/>
    <property type="molecule type" value="Genomic_DNA"/>
</dbReference>